<proteinExistence type="predicted"/>
<keyword evidence="4" id="KW-1185">Reference proteome</keyword>
<organism evidence="3 4">
    <name type="scientific">Diplogelasinospora grovesii</name>
    <dbReference type="NCBI Taxonomy" id="303347"/>
    <lineage>
        <taxon>Eukaryota</taxon>
        <taxon>Fungi</taxon>
        <taxon>Dikarya</taxon>
        <taxon>Ascomycota</taxon>
        <taxon>Pezizomycotina</taxon>
        <taxon>Sordariomycetes</taxon>
        <taxon>Sordariomycetidae</taxon>
        <taxon>Sordariales</taxon>
        <taxon>Diplogelasinosporaceae</taxon>
        <taxon>Diplogelasinospora</taxon>
    </lineage>
</organism>
<comment type="caution">
    <text evidence="3">The sequence shown here is derived from an EMBL/GenBank/DDBJ whole genome shotgun (WGS) entry which is preliminary data.</text>
</comment>
<evidence type="ECO:0000313" key="3">
    <source>
        <dbReference type="EMBL" id="KAK3945166.1"/>
    </source>
</evidence>
<feature type="domain" description="Mmc1 C-terminal" evidence="2">
    <location>
        <begin position="415"/>
        <end position="616"/>
    </location>
</feature>
<evidence type="ECO:0000259" key="2">
    <source>
        <dbReference type="Pfam" id="PF23868"/>
    </source>
</evidence>
<dbReference type="PANTHER" id="PTHR38644:SF1">
    <property type="entry name" value="EXPRESSED PROTEIN"/>
    <property type="match status" value="1"/>
</dbReference>
<dbReference type="InterPro" id="IPR056196">
    <property type="entry name" value="Mmc1_C"/>
</dbReference>
<accession>A0AAN6NG61</accession>
<dbReference type="Pfam" id="PF23868">
    <property type="entry name" value="Mmc1_C"/>
    <property type="match status" value="1"/>
</dbReference>
<protein>
    <recommendedName>
        <fullName evidence="2">Mmc1 C-terminal domain-containing protein</fullName>
    </recommendedName>
</protein>
<sequence>MQRALHLSLRQARWSRSTKASSSSSSVCLLCSLAKRPAQQQPSFRSRRGAGLLEPLITHRRESTTTTTTATHTAPSPEPAPSDPREDLQSALQDLQKHVTNYVNLSRVQLALRNLGQEPGNESVRVAFLPITNNGNGNGTTAVAKKLLKLVLADPLKSTEEWERQLDAHDARQPLLVRIERPQESQEESSGAAIAFAKKTDNLLPEIKVSSPMLNGSNLEILLMEVNPFVALQSTEETPALALEDAVLVPAVDIPTSYNTSAPITTPVHKALLVGNGIMGAASILSLPILEGGNTITAAVNLKKLATEGEDELSGCPFIPVDVDAAGKGLDLFRDSVGNAIQYETLWSQSNVSRVSEWFRTGVSSSEEGTTKVPVRNLIASLLQNARAAIQAEEARLLSSSLNAKVTPQAVAALNQRLSDWAQQAHEELQEQLDIAFTGKRWRKLGWWKLFWRVDDVGMLSSEMLAQRFLPESERSMIYLTGRIQESGITGEENGNGYAMYSGPVLPPPATDDGSRPEVTPELEGRWPTHIPYTRTYLLDKTIPALQALAQKLVVQSVSTSGLSVTLAVLSYISQFGAYESGAVAALGIVWSLRRLQKKWETARDFWEGEIREEGRKAIRASEASIAEVLDRSTKIKEEDVEAEQDLRRAEEIVLRAEDALARLK</sequence>
<dbReference type="Pfam" id="PF23867">
    <property type="entry name" value="Mmc1_N"/>
    <property type="match status" value="1"/>
</dbReference>
<gene>
    <name evidence="3" type="ORF">QBC46DRAFT_278545</name>
</gene>
<evidence type="ECO:0000313" key="4">
    <source>
        <dbReference type="Proteomes" id="UP001303473"/>
    </source>
</evidence>
<reference evidence="4" key="1">
    <citation type="journal article" date="2023" name="Mol. Phylogenet. Evol.">
        <title>Genome-scale phylogeny and comparative genomics of the fungal order Sordariales.</title>
        <authorList>
            <person name="Hensen N."/>
            <person name="Bonometti L."/>
            <person name="Westerberg I."/>
            <person name="Brannstrom I.O."/>
            <person name="Guillou S."/>
            <person name="Cros-Aarteil S."/>
            <person name="Calhoun S."/>
            <person name="Haridas S."/>
            <person name="Kuo A."/>
            <person name="Mondo S."/>
            <person name="Pangilinan J."/>
            <person name="Riley R."/>
            <person name="LaButti K."/>
            <person name="Andreopoulos B."/>
            <person name="Lipzen A."/>
            <person name="Chen C."/>
            <person name="Yan M."/>
            <person name="Daum C."/>
            <person name="Ng V."/>
            <person name="Clum A."/>
            <person name="Steindorff A."/>
            <person name="Ohm R.A."/>
            <person name="Martin F."/>
            <person name="Silar P."/>
            <person name="Natvig D.O."/>
            <person name="Lalanne C."/>
            <person name="Gautier V."/>
            <person name="Ament-Velasquez S.L."/>
            <person name="Kruys A."/>
            <person name="Hutchinson M.I."/>
            <person name="Powell A.J."/>
            <person name="Barry K."/>
            <person name="Miller A.N."/>
            <person name="Grigoriev I.V."/>
            <person name="Debuchy R."/>
            <person name="Gladieux P."/>
            <person name="Hiltunen Thoren M."/>
            <person name="Johannesson H."/>
        </authorList>
    </citation>
    <scope>NUCLEOTIDE SEQUENCE [LARGE SCALE GENOMIC DNA]</scope>
    <source>
        <strain evidence="4">CBS 340.73</strain>
    </source>
</reference>
<dbReference type="Proteomes" id="UP001303473">
    <property type="component" value="Unassembled WGS sequence"/>
</dbReference>
<feature type="region of interest" description="Disordered" evidence="1">
    <location>
        <begin position="39"/>
        <end position="90"/>
    </location>
</feature>
<dbReference type="EMBL" id="MU853756">
    <property type="protein sequence ID" value="KAK3945166.1"/>
    <property type="molecule type" value="Genomic_DNA"/>
</dbReference>
<dbReference type="AlphaFoldDB" id="A0AAN6NG61"/>
<evidence type="ECO:0000256" key="1">
    <source>
        <dbReference type="SAM" id="MobiDB-lite"/>
    </source>
</evidence>
<feature type="compositionally biased region" description="Low complexity" evidence="1">
    <location>
        <begin position="64"/>
        <end position="75"/>
    </location>
</feature>
<dbReference type="PANTHER" id="PTHR38644">
    <property type="entry name" value="EXPRESSED PROTEIN"/>
    <property type="match status" value="1"/>
</dbReference>
<name>A0AAN6NG61_9PEZI</name>